<evidence type="ECO:0000313" key="3">
    <source>
        <dbReference type="EMBL" id="NYG02600.1"/>
    </source>
</evidence>
<feature type="region of interest" description="Disordered" evidence="1">
    <location>
        <begin position="409"/>
        <end position="463"/>
    </location>
</feature>
<evidence type="ECO:0000256" key="2">
    <source>
        <dbReference type="SAM" id="Phobius"/>
    </source>
</evidence>
<accession>A0A852W2I3</accession>
<gene>
    <name evidence="3" type="ORF">HDA37_002885</name>
</gene>
<feature type="transmembrane region" description="Helical" evidence="2">
    <location>
        <begin position="274"/>
        <end position="294"/>
    </location>
</feature>
<dbReference type="PANTHER" id="PTHR33406:SF13">
    <property type="entry name" value="MEMBRANE PROTEIN YDFJ"/>
    <property type="match status" value="1"/>
</dbReference>
<keyword evidence="2" id="KW-0472">Membrane</keyword>
<keyword evidence="4" id="KW-1185">Reference proteome</keyword>
<dbReference type="PANTHER" id="PTHR33406">
    <property type="entry name" value="MEMBRANE PROTEIN MJ1562-RELATED"/>
    <property type="match status" value="1"/>
</dbReference>
<feature type="transmembrane region" description="Helical" evidence="2">
    <location>
        <begin position="471"/>
        <end position="491"/>
    </location>
</feature>
<protein>
    <recommendedName>
        <fullName evidence="5">RND transporter</fullName>
    </recommendedName>
</protein>
<dbReference type="Proteomes" id="UP000549695">
    <property type="component" value="Unassembled WGS sequence"/>
</dbReference>
<feature type="transmembrane region" description="Helical" evidence="2">
    <location>
        <begin position="301"/>
        <end position="321"/>
    </location>
</feature>
<evidence type="ECO:0008006" key="5">
    <source>
        <dbReference type="Google" id="ProtNLM"/>
    </source>
</evidence>
<feature type="transmembrane region" description="Helical" evidence="2">
    <location>
        <begin position="744"/>
        <end position="765"/>
    </location>
</feature>
<feature type="compositionally biased region" description="Low complexity" evidence="1">
    <location>
        <begin position="418"/>
        <end position="431"/>
    </location>
</feature>
<sequence>MTRPSRTTLEGRRAALAALRPSGRSALGLIMVLALVALTVAGVSRVKVETGVESFLPSSDPSVQRYTELARSFGGDPIVVLLRAPQAPGLLDRDVLPQVLGVEGKLSQLPDVASVYGPATTLNQLASQSQKLLAELTGRRDGLQRAAAITAEQRGEDPVAAGNAAVAAFDARYGPLIVQGLPVGLPTLRNQRFIDHSIMGSGGEPRPQWRYVVPDDRSLAILVRPREGLDQAGTEQLVAAVNDTVAQAQLPAEATVSGVPAITASLGVAVDREAPVLGAVAVVAIGLCLFLVPWTRRRRRLVPLAVTLAATAATLAVLGWAGRPVSLGVVAFLPVLVGLGSYYPTYFARGARPRTVVVVAAGTAAGFGALLLSPLPFVRDLGSTLALGVAFAVALGWFVYRPGGWAGPDRPASDAQVDPATDPAPDGAADPADTEPPAPDADPADAGAPAGDDVAVPDGPGPVTRPGRSRLVAVVLAGLVAVGGWATLPFLPLQTSVDALSAGLPAVDDATRVEQVLGSGGELAVVLRSTDGTGDVLTPQAWQWMTTAQQQIVRLHGDEARPALSAPSLLSFLGPTPDQEQIRAGVRLLPPYLTGAVLRPDGEVAVLSFGVRLDDLDRLRDLTDAITAELPPAPPGFVAEVSGLPAVAVQGYELVSADRYLAGTAGLVAAALVLALGLRHRRDALRAALAAVLATGANLFVLWAFGIPLNPLTVALGSLTAAVGCEFTVMTCDAVRSRDPRLRTAVTLAALTSGTGFAVLALSDLALMREFGLLLALSVLLSYLAARLVVRAFPPAHGTAGTPGGGGDPSTPAREKLVGVM</sequence>
<name>A0A852W2I3_PSEA5</name>
<feature type="transmembrane region" description="Helical" evidence="2">
    <location>
        <begin position="327"/>
        <end position="344"/>
    </location>
</feature>
<dbReference type="EMBL" id="JACCCZ010000001">
    <property type="protein sequence ID" value="NYG02600.1"/>
    <property type="molecule type" value="Genomic_DNA"/>
</dbReference>
<dbReference type="SUPFAM" id="SSF82866">
    <property type="entry name" value="Multidrug efflux transporter AcrB transmembrane domain"/>
    <property type="match status" value="2"/>
</dbReference>
<reference evidence="3 4" key="1">
    <citation type="submission" date="2020-07" db="EMBL/GenBank/DDBJ databases">
        <title>Sequencing the genomes of 1000 actinobacteria strains.</title>
        <authorList>
            <person name="Klenk H.-P."/>
        </authorList>
    </citation>
    <scope>NUCLEOTIDE SEQUENCE [LARGE SCALE GENOMIC DNA]</scope>
    <source>
        <strain evidence="3 4">DSM 44749</strain>
    </source>
</reference>
<proteinExistence type="predicted"/>
<feature type="region of interest" description="Disordered" evidence="1">
    <location>
        <begin position="799"/>
        <end position="821"/>
    </location>
</feature>
<keyword evidence="2" id="KW-1133">Transmembrane helix</keyword>
<comment type="caution">
    <text evidence="3">The sequence shown here is derived from an EMBL/GenBank/DDBJ whole genome shotgun (WGS) entry which is preliminary data.</text>
</comment>
<evidence type="ECO:0000313" key="4">
    <source>
        <dbReference type="Proteomes" id="UP000549695"/>
    </source>
</evidence>
<dbReference type="RefSeq" id="WP_179761376.1">
    <property type="nucleotide sequence ID" value="NZ_BAAAJZ010000003.1"/>
</dbReference>
<keyword evidence="2" id="KW-0812">Transmembrane</keyword>
<dbReference type="GeneID" id="98052635"/>
<feature type="transmembrane region" description="Helical" evidence="2">
    <location>
        <begin position="712"/>
        <end position="732"/>
    </location>
</feature>
<evidence type="ECO:0000256" key="1">
    <source>
        <dbReference type="SAM" id="MobiDB-lite"/>
    </source>
</evidence>
<feature type="transmembrane region" description="Helical" evidence="2">
    <location>
        <begin position="381"/>
        <end position="400"/>
    </location>
</feature>
<feature type="transmembrane region" description="Helical" evidence="2">
    <location>
        <begin position="685"/>
        <end position="706"/>
    </location>
</feature>
<feature type="compositionally biased region" description="Low complexity" evidence="1">
    <location>
        <begin position="444"/>
        <end position="463"/>
    </location>
</feature>
<organism evidence="3 4">
    <name type="scientific">Pseudonocardia alni</name>
    <name type="common">Amycolata alni</name>
    <dbReference type="NCBI Taxonomy" id="33907"/>
    <lineage>
        <taxon>Bacteria</taxon>
        <taxon>Bacillati</taxon>
        <taxon>Actinomycetota</taxon>
        <taxon>Actinomycetes</taxon>
        <taxon>Pseudonocardiales</taxon>
        <taxon>Pseudonocardiaceae</taxon>
        <taxon>Pseudonocardia</taxon>
    </lineage>
</organism>
<dbReference type="AlphaFoldDB" id="A0A852W2I3"/>
<feature type="transmembrane region" description="Helical" evidence="2">
    <location>
        <begin position="771"/>
        <end position="790"/>
    </location>
</feature>
<feature type="transmembrane region" description="Helical" evidence="2">
    <location>
        <begin position="660"/>
        <end position="678"/>
    </location>
</feature>
<feature type="transmembrane region" description="Helical" evidence="2">
    <location>
        <begin position="356"/>
        <end position="375"/>
    </location>
</feature>
<dbReference type="Gene3D" id="1.20.1640.10">
    <property type="entry name" value="Multidrug efflux transporter AcrB transmembrane domain"/>
    <property type="match status" value="2"/>
</dbReference>
<dbReference type="InterPro" id="IPR050545">
    <property type="entry name" value="Mycobact_MmpL"/>
</dbReference>
<dbReference type="GO" id="GO:0005886">
    <property type="term" value="C:plasma membrane"/>
    <property type="evidence" value="ECO:0007669"/>
    <property type="project" value="TreeGrafter"/>
</dbReference>